<dbReference type="GO" id="GO:0046933">
    <property type="term" value="F:proton-transporting ATP synthase activity, rotational mechanism"/>
    <property type="evidence" value="ECO:0007669"/>
    <property type="project" value="UniProtKB-UniRule"/>
</dbReference>
<accession>F5YRJ5</accession>
<dbReference type="PANTHER" id="PTHR11910">
    <property type="entry name" value="ATP SYNTHASE DELTA CHAIN"/>
    <property type="match status" value="1"/>
</dbReference>
<keyword evidence="7" id="KW-0139">CF(1)</keyword>
<dbReference type="OrthoDB" id="9802471at2"/>
<evidence type="ECO:0000256" key="2">
    <source>
        <dbReference type="ARBA" id="ARBA00022448"/>
    </source>
</evidence>
<dbReference type="GO" id="GO:0045259">
    <property type="term" value="C:proton-transporting ATP synthase complex"/>
    <property type="evidence" value="ECO:0007669"/>
    <property type="project" value="UniProtKB-KW"/>
</dbReference>
<dbReference type="KEGG" id="tpi:TREPR_1233"/>
<dbReference type="Proteomes" id="UP000009223">
    <property type="component" value="Chromosome"/>
</dbReference>
<keyword evidence="7" id="KW-0997">Cell inner membrane</keyword>
<sequence>MFQGERWAEAYMGASAGHAGDGLEILKALVPVVSRLPGQVLGKEDGAQLERMLRKALEQSGADSAGAEYALRLVVLLVRKAYFKHLAELLRIIEQRLDAENGILTVNVESVYPLDDELQEKLKAGLKKKTGAREIKLVSQIVPELLGGYRLRIGTELIDTSLKGQIQRMAMNLHADMSEKGSRGGFRW</sequence>
<evidence type="ECO:0000313" key="9">
    <source>
        <dbReference type="Proteomes" id="UP000009223"/>
    </source>
</evidence>
<name>F5YRJ5_TREPZ</name>
<evidence type="ECO:0000256" key="3">
    <source>
        <dbReference type="ARBA" id="ARBA00022781"/>
    </source>
</evidence>
<keyword evidence="6 7" id="KW-0066">ATP synthesis</keyword>
<evidence type="ECO:0000256" key="5">
    <source>
        <dbReference type="ARBA" id="ARBA00023136"/>
    </source>
</evidence>
<proteinExistence type="inferred from homology"/>
<evidence type="ECO:0000256" key="4">
    <source>
        <dbReference type="ARBA" id="ARBA00023065"/>
    </source>
</evidence>
<evidence type="ECO:0000256" key="1">
    <source>
        <dbReference type="ARBA" id="ARBA00004370"/>
    </source>
</evidence>
<evidence type="ECO:0000256" key="6">
    <source>
        <dbReference type="ARBA" id="ARBA00023310"/>
    </source>
</evidence>
<gene>
    <name evidence="7 8" type="primary">atpH</name>
    <name evidence="8" type="ordered locus">TREPR_1233</name>
</gene>
<dbReference type="PRINTS" id="PR00125">
    <property type="entry name" value="ATPASEDELTA"/>
</dbReference>
<keyword evidence="5 7" id="KW-0472">Membrane</keyword>
<dbReference type="GO" id="GO:0005886">
    <property type="term" value="C:plasma membrane"/>
    <property type="evidence" value="ECO:0007669"/>
    <property type="project" value="UniProtKB-SubCell"/>
</dbReference>
<comment type="similarity">
    <text evidence="7">Belongs to the ATPase delta chain family.</text>
</comment>
<evidence type="ECO:0000313" key="8">
    <source>
        <dbReference type="EMBL" id="AEF84863.1"/>
    </source>
</evidence>
<dbReference type="InterPro" id="IPR000711">
    <property type="entry name" value="ATPase_OSCP/dsu"/>
</dbReference>
<comment type="function">
    <text evidence="7">This protein is part of the stalk that links CF(0) to CF(1). It either transmits conformational changes from CF(0) to CF(1) or is implicated in proton conduction.</text>
</comment>
<protein>
    <recommendedName>
        <fullName evidence="7">ATP synthase subunit delta</fullName>
    </recommendedName>
    <alternativeName>
        <fullName evidence="7">ATP synthase F(1) sector subunit delta</fullName>
    </alternativeName>
    <alternativeName>
        <fullName evidence="7">F-type ATPase subunit delta</fullName>
        <shortName evidence="7">F-ATPase subunit delta</shortName>
    </alternativeName>
</protein>
<dbReference type="AlphaFoldDB" id="F5YRJ5"/>
<keyword evidence="7" id="KW-1003">Cell membrane</keyword>
<keyword evidence="3 7" id="KW-0375">Hydrogen ion transport</keyword>
<keyword evidence="9" id="KW-1185">Reference proteome</keyword>
<reference evidence="8 9" key="2">
    <citation type="journal article" date="2011" name="ISME J.">
        <title>RNA-seq reveals cooperative metabolic interactions between two termite-gut spirochete species in co-culture.</title>
        <authorList>
            <person name="Rosenthal A.Z."/>
            <person name="Matson E.G."/>
            <person name="Eldar A."/>
            <person name="Leadbetter J.R."/>
        </authorList>
    </citation>
    <scope>NUCLEOTIDE SEQUENCE [LARGE SCALE GENOMIC DNA]</scope>
    <source>
        <strain evidence="9">ATCC BAA-887 / DSM 12427 / ZAS-2</strain>
    </source>
</reference>
<dbReference type="EMBL" id="CP001843">
    <property type="protein sequence ID" value="AEF84863.1"/>
    <property type="molecule type" value="Genomic_DNA"/>
</dbReference>
<keyword evidence="4 7" id="KW-0406">Ion transport</keyword>
<dbReference type="NCBIfam" id="TIGR01145">
    <property type="entry name" value="ATP_synt_delta"/>
    <property type="match status" value="1"/>
</dbReference>
<comment type="function">
    <text evidence="7">F(1)F(0) ATP synthase produces ATP from ADP in the presence of a proton or sodium gradient. F-type ATPases consist of two structural domains, F(1) containing the extramembraneous catalytic core and F(0) containing the membrane proton channel, linked together by a central stalk and a peripheral stalk. During catalysis, ATP synthesis in the catalytic domain of F(1) is coupled via a rotary mechanism of the central stalk subunits to proton translocation.</text>
</comment>
<reference evidence="9" key="1">
    <citation type="submission" date="2009-12" db="EMBL/GenBank/DDBJ databases">
        <title>Complete sequence of Treponema primitia strain ZAS-2.</title>
        <authorList>
            <person name="Tetu S.G."/>
            <person name="Matson E."/>
            <person name="Ren Q."/>
            <person name="Seshadri R."/>
            <person name="Elbourne L."/>
            <person name="Hassan K.A."/>
            <person name="Durkin A."/>
            <person name="Radune D."/>
            <person name="Mohamoud Y."/>
            <person name="Shay R."/>
            <person name="Jin S."/>
            <person name="Zhang X."/>
            <person name="Lucey K."/>
            <person name="Ballor N.R."/>
            <person name="Ottesen E."/>
            <person name="Rosenthal R."/>
            <person name="Allen A."/>
            <person name="Leadbetter J.R."/>
            <person name="Paulsen I.T."/>
        </authorList>
    </citation>
    <scope>NUCLEOTIDE SEQUENCE [LARGE SCALE GENOMIC DNA]</scope>
    <source>
        <strain evidence="9">ATCC BAA-887 / DSM 12427 / ZAS-2</strain>
    </source>
</reference>
<evidence type="ECO:0000256" key="7">
    <source>
        <dbReference type="HAMAP-Rule" id="MF_01416"/>
    </source>
</evidence>
<comment type="subunit">
    <text evidence="7">F-type ATPases have 2 components, F(1) - the catalytic core - and F(0) - the membrane proton channel. F(1) has five subunits: alpha(3), beta(3), gamma(1), delta(1), epsilon(1). F(0) has three main subunits: a(1), b(2) and c(10-14). The alpha and beta chains form an alternating ring which encloses part of the gamma chain. F(1) is attached to F(0) by a central stalk formed by the gamma and epsilon chains, while a peripheral stalk is formed by the delta and b chains.</text>
</comment>
<dbReference type="HAMAP" id="MF_01416">
    <property type="entry name" value="ATP_synth_delta_bact"/>
    <property type="match status" value="1"/>
</dbReference>
<keyword evidence="2 7" id="KW-0813">Transport</keyword>
<keyword evidence="8" id="KW-0378">Hydrolase</keyword>
<comment type="subcellular location">
    <subcellularLocation>
        <location evidence="7">Cell inner membrane</location>
        <topology evidence="7">Peripheral membrane protein</topology>
    </subcellularLocation>
    <subcellularLocation>
        <location evidence="1">Membrane</location>
    </subcellularLocation>
</comment>
<dbReference type="GO" id="GO:0016787">
    <property type="term" value="F:hydrolase activity"/>
    <property type="evidence" value="ECO:0007669"/>
    <property type="project" value="UniProtKB-KW"/>
</dbReference>
<dbReference type="Pfam" id="PF00213">
    <property type="entry name" value="OSCP"/>
    <property type="match status" value="1"/>
</dbReference>
<dbReference type="RefSeq" id="WP_015708843.1">
    <property type="nucleotide sequence ID" value="NC_015578.1"/>
</dbReference>
<dbReference type="HOGENOM" id="CLU_1509962_0_0_12"/>
<dbReference type="STRING" id="545694.TREPR_1233"/>
<organism evidence="8 9">
    <name type="scientific">Treponema primitia (strain ATCC BAA-887 / DSM 12427 / ZAS-2)</name>
    <dbReference type="NCBI Taxonomy" id="545694"/>
    <lineage>
        <taxon>Bacteria</taxon>
        <taxon>Pseudomonadati</taxon>
        <taxon>Spirochaetota</taxon>
        <taxon>Spirochaetia</taxon>
        <taxon>Spirochaetales</taxon>
        <taxon>Treponemataceae</taxon>
        <taxon>Treponema</taxon>
    </lineage>
</organism>
<dbReference type="eggNOG" id="COG0712">
    <property type="taxonomic scope" value="Bacteria"/>
</dbReference>